<gene>
    <name evidence="2" type="ORF">BJ970_004056</name>
</gene>
<feature type="transmembrane region" description="Helical" evidence="1">
    <location>
        <begin position="48"/>
        <end position="68"/>
    </location>
</feature>
<dbReference type="Proteomes" id="UP000584374">
    <property type="component" value="Unassembled WGS sequence"/>
</dbReference>
<organism evidence="2 3">
    <name type="scientific">Saccharopolyspora phatthalungensis</name>
    <dbReference type="NCBI Taxonomy" id="664693"/>
    <lineage>
        <taxon>Bacteria</taxon>
        <taxon>Bacillati</taxon>
        <taxon>Actinomycetota</taxon>
        <taxon>Actinomycetes</taxon>
        <taxon>Pseudonocardiales</taxon>
        <taxon>Pseudonocardiaceae</taxon>
        <taxon>Saccharopolyspora</taxon>
    </lineage>
</organism>
<dbReference type="EMBL" id="JACHIW010000001">
    <property type="protein sequence ID" value="MBB5156522.1"/>
    <property type="molecule type" value="Genomic_DNA"/>
</dbReference>
<dbReference type="AlphaFoldDB" id="A0A840Q1Y1"/>
<keyword evidence="1" id="KW-0812">Transmembrane</keyword>
<sequence length="74" mass="8163">MRMLSRMPSSGAHVRTNVRQVVEALRCAGKFTAAGSPIQWRKRNKATVLLSAALGSGELLTVLILLRLSDWWGQ</sequence>
<accession>A0A840Q1Y1</accession>
<keyword evidence="3" id="KW-1185">Reference proteome</keyword>
<protein>
    <submittedName>
        <fullName evidence="2">Uncharacterized protein</fullName>
    </submittedName>
</protein>
<evidence type="ECO:0000256" key="1">
    <source>
        <dbReference type="SAM" id="Phobius"/>
    </source>
</evidence>
<proteinExistence type="predicted"/>
<evidence type="ECO:0000313" key="2">
    <source>
        <dbReference type="EMBL" id="MBB5156522.1"/>
    </source>
</evidence>
<name>A0A840Q1Y1_9PSEU</name>
<keyword evidence="1" id="KW-1133">Transmembrane helix</keyword>
<evidence type="ECO:0000313" key="3">
    <source>
        <dbReference type="Proteomes" id="UP000584374"/>
    </source>
</evidence>
<keyword evidence="1" id="KW-0472">Membrane</keyword>
<comment type="caution">
    <text evidence="2">The sequence shown here is derived from an EMBL/GenBank/DDBJ whole genome shotgun (WGS) entry which is preliminary data.</text>
</comment>
<reference evidence="2 3" key="1">
    <citation type="submission" date="2020-08" db="EMBL/GenBank/DDBJ databases">
        <title>Sequencing the genomes of 1000 actinobacteria strains.</title>
        <authorList>
            <person name="Klenk H.-P."/>
        </authorList>
    </citation>
    <scope>NUCLEOTIDE SEQUENCE [LARGE SCALE GENOMIC DNA]</scope>
    <source>
        <strain evidence="2 3">DSM 45584</strain>
    </source>
</reference>